<dbReference type="InterPro" id="IPR001424">
    <property type="entry name" value="SOD_Cu_Zn_dom"/>
</dbReference>
<dbReference type="SUPFAM" id="SSF49329">
    <property type="entry name" value="Cu,Zn superoxide dismutase-like"/>
    <property type="match status" value="1"/>
</dbReference>
<dbReference type="PRINTS" id="PR00068">
    <property type="entry name" value="CUZNDISMTASE"/>
</dbReference>
<evidence type="ECO:0000259" key="6">
    <source>
        <dbReference type="PROSITE" id="PS50846"/>
    </source>
</evidence>
<evidence type="ECO:0000256" key="3">
    <source>
        <dbReference type="ARBA" id="ARBA00016103"/>
    </source>
</evidence>
<gene>
    <name evidence="7" type="ORF">BJ085DRAFT_33929</name>
</gene>
<dbReference type="PROSITE" id="PS50846">
    <property type="entry name" value="HMA_2"/>
    <property type="match status" value="1"/>
</dbReference>
<dbReference type="Proteomes" id="UP000268162">
    <property type="component" value="Unassembled WGS sequence"/>
</dbReference>
<proteinExistence type="inferred from homology"/>
<dbReference type="Gene3D" id="3.30.70.100">
    <property type="match status" value="1"/>
</dbReference>
<feature type="domain" description="HMA" evidence="6">
    <location>
        <begin position="2"/>
        <end position="65"/>
    </location>
</feature>
<evidence type="ECO:0000256" key="5">
    <source>
        <dbReference type="ARBA" id="ARBA00032899"/>
    </source>
</evidence>
<comment type="cofactor">
    <cofactor evidence="1">
        <name>Cu(2+)</name>
        <dbReference type="ChEBI" id="CHEBI:29036"/>
    </cofactor>
</comment>
<evidence type="ECO:0000313" key="8">
    <source>
        <dbReference type="Proteomes" id="UP000268162"/>
    </source>
</evidence>
<comment type="similarity">
    <text evidence="4">In the C-terminal section; belongs to the Cu-Zn superoxide dismutase family.</text>
</comment>
<dbReference type="CDD" id="cd00371">
    <property type="entry name" value="HMA"/>
    <property type="match status" value="1"/>
</dbReference>
<dbReference type="InterPro" id="IPR024134">
    <property type="entry name" value="SOD_Cu/Zn_/chaperone"/>
</dbReference>
<evidence type="ECO:0000313" key="7">
    <source>
        <dbReference type="EMBL" id="RKP35782.1"/>
    </source>
</evidence>
<dbReference type="SUPFAM" id="SSF55008">
    <property type="entry name" value="HMA, heavy metal-associated domain"/>
    <property type="match status" value="1"/>
</dbReference>
<dbReference type="InterPro" id="IPR036423">
    <property type="entry name" value="SOD-like_Cu/Zn_dom_sf"/>
</dbReference>
<evidence type="ECO:0000256" key="4">
    <source>
        <dbReference type="ARBA" id="ARBA00025798"/>
    </source>
</evidence>
<protein>
    <recommendedName>
        <fullName evidence="3">Superoxide dismutase 1 copper chaperone</fullName>
    </recommendedName>
    <alternativeName>
        <fullName evidence="5">Superoxide dismutase copper chaperone</fullName>
    </alternativeName>
</protein>
<evidence type="ECO:0000256" key="1">
    <source>
        <dbReference type="ARBA" id="ARBA00001973"/>
    </source>
</evidence>
<dbReference type="Pfam" id="PF00080">
    <property type="entry name" value="Sod_Cu"/>
    <property type="match status" value="1"/>
</dbReference>
<dbReference type="InterPro" id="IPR006121">
    <property type="entry name" value="HMA_dom"/>
</dbReference>
<name>A0A4P9ZST3_9FUNG</name>
<accession>A0A4P9ZST3</accession>
<keyword evidence="8" id="KW-1185">Reference proteome</keyword>
<organism evidence="7 8">
    <name type="scientific">Dimargaris cristalligena</name>
    <dbReference type="NCBI Taxonomy" id="215637"/>
    <lineage>
        <taxon>Eukaryota</taxon>
        <taxon>Fungi</taxon>
        <taxon>Fungi incertae sedis</taxon>
        <taxon>Zoopagomycota</taxon>
        <taxon>Kickxellomycotina</taxon>
        <taxon>Dimargaritomycetes</taxon>
        <taxon>Dimargaritales</taxon>
        <taxon>Dimargaritaceae</taxon>
        <taxon>Dimargaris</taxon>
    </lineage>
</organism>
<dbReference type="EMBL" id="ML002789">
    <property type="protein sequence ID" value="RKP35782.1"/>
    <property type="molecule type" value="Genomic_DNA"/>
</dbReference>
<dbReference type="CDD" id="cd00305">
    <property type="entry name" value="Cu-Zn_Superoxide_Dismutase"/>
    <property type="match status" value="1"/>
</dbReference>
<dbReference type="GO" id="GO:0005507">
    <property type="term" value="F:copper ion binding"/>
    <property type="evidence" value="ECO:0007669"/>
    <property type="project" value="InterPro"/>
</dbReference>
<dbReference type="STRING" id="215637.A0A4P9ZST3"/>
<dbReference type="InterPro" id="IPR036163">
    <property type="entry name" value="HMA_dom_sf"/>
</dbReference>
<dbReference type="PANTHER" id="PTHR10003">
    <property type="entry name" value="SUPEROXIDE DISMUTASE CU-ZN -RELATED"/>
    <property type="match status" value="1"/>
</dbReference>
<dbReference type="AlphaFoldDB" id="A0A4P9ZST3"/>
<reference evidence="8" key="1">
    <citation type="journal article" date="2018" name="Nat. Microbiol.">
        <title>Leveraging single-cell genomics to expand the fungal tree of life.</title>
        <authorList>
            <person name="Ahrendt S.R."/>
            <person name="Quandt C.A."/>
            <person name="Ciobanu D."/>
            <person name="Clum A."/>
            <person name="Salamov A."/>
            <person name="Andreopoulos B."/>
            <person name="Cheng J.F."/>
            <person name="Woyke T."/>
            <person name="Pelin A."/>
            <person name="Henrissat B."/>
            <person name="Reynolds N.K."/>
            <person name="Benny G.L."/>
            <person name="Smith M.E."/>
            <person name="James T.Y."/>
            <person name="Grigoriev I.V."/>
        </authorList>
    </citation>
    <scope>NUCLEOTIDE SEQUENCE [LARGE SCALE GENOMIC DNA]</scope>
    <source>
        <strain evidence="8">RSA 468</strain>
    </source>
</reference>
<sequence length="262" mass="27387">MTFKTEFAVEMTCQGCANTVEKALAKAEGVSRFDIDVANKIVTVEGTAPPSKIHQILRDTGKTVIVRGQSAVDGNHLGAAVCIFHDSEYLPNPQLADPGHRKGLARIVQVSPDVCAIDVTVSGLTPGPHGIHIHALGNISAGAASTGPHFNPTGVTHGDSETGHVGDLGNIMVRADGWGDLLLESRRIRVDDIIGRSVVITQAADDLGRRGADDPQSGIDGNSGPGVLCGIVARSAGAFQNTKQVCECSGKTLWEEAKESQL</sequence>
<evidence type="ECO:0000256" key="2">
    <source>
        <dbReference type="ARBA" id="ARBA00010636"/>
    </source>
</evidence>
<dbReference type="GO" id="GO:0006801">
    <property type="term" value="P:superoxide metabolic process"/>
    <property type="evidence" value="ECO:0007669"/>
    <property type="project" value="InterPro"/>
</dbReference>
<comment type="similarity">
    <text evidence="2">Belongs to the CCS1 family.</text>
</comment>
<dbReference type="Gene3D" id="2.60.40.200">
    <property type="entry name" value="Superoxide dismutase, copper/zinc binding domain"/>
    <property type="match status" value="1"/>
</dbReference>
<dbReference type="Pfam" id="PF00403">
    <property type="entry name" value="HMA"/>
    <property type="match status" value="1"/>
</dbReference>